<dbReference type="PATRIC" id="fig|502682.8.peg.395"/>
<dbReference type="Pfam" id="PF09945">
    <property type="entry name" value="DUF2177"/>
    <property type="match status" value="1"/>
</dbReference>
<comment type="caution">
    <text evidence="1">The sequence shown here is derived from an EMBL/GenBank/DDBJ whole genome shotgun (WGS) entry which is preliminary data.</text>
</comment>
<gene>
    <name evidence="1" type="ORF">AAW01_01935</name>
</gene>
<name>A0A0G9MQH0_9SPHN</name>
<dbReference type="STRING" id="502682.BMF35_a1808"/>
<dbReference type="OrthoDB" id="166547at2"/>
<evidence type="ECO:0000313" key="1">
    <source>
        <dbReference type="EMBL" id="KLE32814.1"/>
    </source>
</evidence>
<reference evidence="1 2" key="1">
    <citation type="submission" date="2015-04" db="EMBL/GenBank/DDBJ databases">
        <title>The draft genome sequence of Erythrobacr gangjinensis K7-2.</title>
        <authorList>
            <person name="Zhuang L."/>
            <person name="Liu Y."/>
            <person name="Shao Z."/>
        </authorList>
    </citation>
    <scope>NUCLEOTIDE SEQUENCE [LARGE SCALE GENOMIC DNA]</scope>
    <source>
        <strain evidence="1 2">K7-2</strain>
    </source>
</reference>
<accession>A0A0G9MQH0</accession>
<dbReference type="KEGG" id="egn:BMF35_a1808"/>
<dbReference type="EMBL" id="LBHC01000001">
    <property type="protein sequence ID" value="KLE32814.1"/>
    <property type="molecule type" value="Genomic_DNA"/>
</dbReference>
<sequence length="133" mass="14140">MEWIIAYVVAAIAFGLLDSVYLRWAAPNLYRPVIGEIMADNFRKGAALAFYAIYIAGMVYFGVRPALESGDVLQALLNGALVGGLCYATFDLTNQAVMKVWATKVSVADIAWGAFATGVASAVAAWVTLAILA</sequence>
<proteinExistence type="predicted"/>
<keyword evidence="2" id="KW-1185">Reference proteome</keyword>
<protein>
    <submittedName>
        <fullName evidence="1">Membrane protein</fullName>
    </submittedName>
</protein>
<evidence type="ECO:0000313" key="2">
    <source>
        <dbReference type="Proteomes" id="UP000053070"/>
    </source>
</evidence>
<dbReference type="InterPro" id="IPR018687">
    <property type="entry name" value="DUF2177_membr"/>
</dbReference>
<organism evidence="1 2">
    <name type="scientific">Aurantiacibacter gangjinensis</name>
    <dbReference type="NCBI Taxonomy" id="502682"/>
    <lineage>
        <taxon>Bacteria</taxon>
        <taxon>Pseudomonadati</taxon>
        <taxon>Pseudomonadota</taxon>
        <taxon>Alphaproteobacteria</taxon>
        <taxon>Sphingomonadales</taxon>
        <taxon>Erythrobacteraceae</taxon>
        <taxon>Aurantiacibacter</taxon>
    </lineage>
</organism>
<dbReference type="AlphaFoldDB" id="A0A0G9MQH0"/>
<dbReference type="Proteomes" id="UP000053070">
    <property type="component" value="Unassembled WGS sequence"/>
</dbReference>
<dbReference type="RefSeq" id="WP_047005663.1">
    <property type="nucleotide sequence ID" value="NZ_CP018097.1"/>
</dbReference>